<dbReference type="AlphaFoldDB" id="A0A819HEX2"/>
<dbReference type="Gene3D" id="3.40.50.300">
    <property type="entry name" value="P-loop containing nucleotide triphosphate hydrolases"/>
    <property type="match status" value="1"/>
</dbReference>
<dbReference type="Gene3D" id="1.10.8.60">
    <property type="match status" value="1"/>
</dbReference>
<evidence type="ECO:0000313" key="5">
    <source>
        <dbReference type="EMBL" id="CAF1367523.1"/>
    </source>
</evidence>
<dbReference type="Pfam" id="PF07724">
    <property type="entry name" value="AAA_2"/>
    <property type="match status" value="1"/>
</dbReference>
<dbReference type="InterPro" id="IPR027417">
    <property type="entry name" value="P-loop_NTPase"/>
</dbReference>
<dbReference type="CDD" id="cd19499">
    <property type="entry name" value="RecA-like_ClpB_Hsp104-like"/>
    <property type="match status" value="1"/>
</dbReference>
<feature type="domain" description="Clp ATPase C-terminal" evidence="4">
    <location>
        <begin position="383"/>
        <end position="472"/>
    </location>
</feature>
<dbReference type="GO" id="GO:0016887">
    <property type="term" value="F:ATP hydrolysis activity"/>
    <property type="evidence" value="ECO:0007669"/>
    <property type="project" value="InterPro"/>
</dbReference>
<dbReference type="InterPro" id="IPR050130">
    <property type="entry name" value="ClpA_ClpB"/>
</dbReference>
<feature type="compositionally biased region" description="Basic and acidic residues" evidence="3">
    <location>
        <begin position="36"/>
        <end position="49"/>
    </location>
</feature>
<dbReference type="Pfam" id="PF10431">
    <property type="entry name" value="ClpB_D2-small"/>
    <property type="match status" value="1"/>
</dbReference>
<gene>
    <name evidence="6" type="ORF">JBS370_LOCUS20688</name>
    <name evidence="5" type="ORF">ZHD862_LOCUS31413</name>
</gene>
<keyword evidence="1" id="KW-0547">Nucleotide-binding</keyword>
<dbReference type="Proteomes" id="UP000663836">
    <property type="component" value="Unassembled WGS sequence"/>
</dbReference>
<evidence type="ECO:0000256" key="1">
    <source>
        <dbReference type="ARBA" id="ARBA00022741"/>
    </source>
</evidence>
<dbReference type="EMBL" id="CAJOBD010002643">
    <property type="protein sequence ID" value="CAF3897366.1"/>
    <property type="molecule type" value="Genomic_DNA"/>
</dbReference>
<dbReference type="GO" id="GO:0034605">
    <property type="term" value="P:cellular response to heat"/>
    <property type="evidence" value="ECO:0007669"/>
    <property type="project" value="TreeGrafter"/>
</dbReference>
<accession>A0A819HEX2</accession>
<dbReference type="GO" id="GO:0005737">
    <property type="term" value="C:cytoplasm"/>
    <property type="evidence" value="ECO:0007669"/>
    <property type="project" value="TreeGrafter"/>
</dbReference>
<dbReference type="SUPFAM" id="SSF52540">
    <property type="entry name" value="P-loop containing nucleoside triphosphate hydrolases"/>
    <property type="match status" value="1"/>
</dbReference>
<reference evidence="6" key="1">
    <citation type="submission" date="2021-02" db="EMBL/GenBank/DDBJ databases">
        <authorList>
            <person name="Nowell W R."/>
        </authorList>
    </citation>
    <scope>NUCLEOTIDE SEQUENCE</scope>
</reference>
<sequence>MCTFINNCNNDNVFYSLSLRAQLDVEATALPQGKSETSRKDSKQVQEKRKPLRLTNKTEQHMKNLRVEMTHAGREKNLALANVIKYGAFSHDENEITETEHQITEENKQQQARLSNNIIEPNIIHEIVSRRTGMPASELFQTQHHRLLKLNENLRKKVVGQYDAIDSITKVVLRRKGEFSRQNQPIGSFLFLGTHGVGKTELEKTLALELFDSTESIICIDMSKYTESNSIARLLSVPPIKSSFSIARLIDESSVDLLEHVGFEQGGGLTEAIRRQPYAVILFNKIEKAHPQIWNTLLQVLDNGRLKDGKGQTVDFTNTIFVLISSIGAQYILDEVENQSSSIKISNGELSQTVKDRIIKEVRLCFRSEFFNRLDDIVFFQPLNINQLSSIVNLQLKSLGCLKEKDIEINLTDEAIQSILKKSYNPVYGVDPLKRYVEEYLKEELFKLLIQTRFPSPSLVTIDTGINNQYLLRIQHLQRTTSNSPKKPGYVRHSTHEEPMINVDDDDD</sequence>
<feature type="region of interest" description="Disordered" evidence="3">
    <location>
        <begin position="30"/>
        <end position="55"/>
    </location>
</feature>
<dbReference type="InterPro" id="IPR019489">
    <property type="entry name" value="Clp_ATPase_C"/>
</dbReference>
<evidence type="ECO:0000256" key="3">
    <source>
        <dbReference type="SAM" id="MobiDB-lite"/>
    </source>
</evidence>
<name>A0A819HEX2_9BILA</name>
<dbReference type="SMART" id="SM01086">
    <property type="entry name" value="ClpB_D2-small"/>
    <property type="match status" value="1"/>
</dbReference>
<organism evidence="6 7">
    <name type="scientific">Rotaria sordida</name>
    <dbReference type="NCBI Taxonomy" id="392033"/>
    <lineage>
        <taxon>Eukaryota</taxon>
        <taxon>Metazoa</taxon>
        <taxon>Spiralia</taxon>
        <taxon>Gnathifera</taxon>
        <taxon>Rotifera</taxon>
        <taxon>Eurotatoria</taxon>
        <taxon>Bdelloidea</taxon>
        <taxon>Philodinida</taxon>
        <taxon>Philodinidae</taxon>
        <taxon>Rotaria</taxon>
    </lineage>
</organism>
<evidence type="ECO:0000313" key="6">
    <source>
        <dbReference type="EMBL" id="CAF3897366.1"/>
    </source>
</evidence>
<dbReference type="GO" id="GO:0005524">
    <property type="term" value="F:ATP binding"/>
    <property type="evidence" value="ECO:0007669"/>
    <property type="project" value="UniProtKB-KW"/>
</dbReference>
<dbReference type="EMBL" id="CAJNOT010003154">
    <property type="protein sequence ID" value="CAF1367523.1"/>
    <property type="molecule type" value="Genomic_DNA"/>
</dbReference>
<proteinExistence type="predicted"/>
<comment type="caution">
    <text evidence="6">The sequence shown here is derived from an EMBL/GenBank/DDBJ whole genome shotgun (WGS) entry which is preliminary data.</text>
</comment>
<dbReference type="PANTHER" id="PTHR11638">
    <property type="entry name" value="ATP-DEPENDENT CLP PROTEASE"/>
    <property type="match status" value="1"/>
</dbReference>
<protein>
    <recommendedName>
        <fullName evidence="4">Clp ATPase C-terminal domain-containing protein</fullName>
    </recommendedName>
</protein>
<evidence type="ECO:0000313" key="7">
    <source>
        <dbReference type="Proteomes" id="UP000663836"/>
    </source>
</evidence>
<evidence type="ECO:0000256" key="2">
    <source>
        <dbReference type="ARBA" id="ARBA00022840"/>
    </source>
</evidence>
<dbReference type="InterPro" id="IPR003959">
    <property type="entry name" value="ATPase_AAA_core"/>
</dbReference>
<feature type="region of interest" description="Disordered" evidence="3">
    <location>
        <begin position="481"/>
        <end position="508"/>
    </location>
</feature>
<dbReference type="PANTHER" id="PTHR11638:SF18">
    <property type="entry name" value="HEAT SHOCK PROTEIN 104"/>
    <property type="match status" value="1"/>
</dbReference>
<evidence type="ECO:0000259" key="4">
    <source>
        <dbReference type="SMART" id="SM01086"/>
    </source>
</evidence>
<keyword evidence="2" id="KW-0067">ATP-binding</keyword>
<dbReference type="Proteomes" id="UP000663864">
    <property type="component" value="Unassembled WGS sequence"/>
</dbReference>